<dbReference type="AlphaFoldDB" id="A0ABD2XLW3"/>
<proteinExistence type="predicted"/>
<reference evidence="2 3" key="1">
    <citation type="journal article" date="2024" name="bioRxiv">
        <title>A reference genome for Trichogramma kaykai: A tiny desert-dwelling parasitoid wasp with competing sex-ratio distorters.</title>
        <authorList>
            <person name="Culotta J."/>
            <person name="Lindsey A.R."/>
        </authorList>
    </citation>
    <scope>NUCLEOTIDE SEQUENCE [LARGE SCALE GENOMIC DNA]</scope>
    <source>
        <strain evidence="2 3">KSX58</strain>
    </source>
</reference>
<dbReference type="EMBL" id="JBJJXI010000019">
    <property type="protein sequence ID" value="KAL3405807.1"/>
    <property type="molecule type" value="Genomic_DNA"/>
</dbReference>
<feature type="chain" id="PRO_5044877497" description="Secreted protein" evidence="1">
    <location>
        <begin position="25"/>
        <end position="128"/>
    </location>
</feature>
<keyword evidence="1" id="KW-0732">Signal</keyword>
<name>A0ABD2XLW3_9HYME</name>
<feature type="signal peptide" evidence="1">
    <location>
        <begin position="1"/>
        <end position="24"/>
    </location>
</feature>
<dbReference type="Proteomes" id="UP001627154">
    <property type="component" value="Unassembled WGS sequence"/>
</dbReference>
<evidence type="ECO:0000256" key="1">
    <source>
        <dbReference type="SAM" id="SignalP"/>
    </source>
</evidence>
<comment type="caution">
    <text evidence="2">The sequence shown here is derived from an EMBL/GenBank/DDBJ whole genome shotgun (WGS) entry which is preliminary data.</text>
</comment>
<sequence>MRDSITQLHLCVIRILSCLVRVCPYRIYNIIPTASIRATNTAYPSEAAREPPRRIYTQYMCVVLAENVKTLTAHVGRFTTGLAAGLCSIRVYVRVYIMRKPHFFVTRRAAAAAAAALPFYKRTRASCI</sequence>
<evidence type="ECO:0000313" key="3">
    <source>
        <dbReference type="Proteomes" id="UP001627154"/>
    </source>
</evidence>
<accession>A0ABD2XLW3</accession>
<gene>
    <name evidence="2" type="ORF">TKK_001249</name>
</gene>
<evidence type="ECO:0008006" key="4">
    <source>
        <dbReference type="Google" id="ProtNLM"/>
    </source>
</evidence>
<protein>
    <recommendedName>
        <fullName evidence="4">Secreted protein</fullName>
    </recommendedName>
</protein>
<keyword evidence="3" id="KW-1185">Reference proteome</keyword>
<organism evidence="2 3">
    <name type="scientific">Trichogramma kaykai</name>
    <dbReference type="NCBI Taxonomy" id="54128"/>
    <lineage>
        <taxon>Eukaryota</taxon>
        <taxon>Metazoa</taxon>
        <taxon>Ecdysozoa</taxon>
        <taxon>Arthropoda</taxon>
        <taxon>Hexapoda</taxon>
        <taxon>Insecta</taxon>
        <taxon>Pterygota</taxon>
        <taxon>Neoptera</taxon>
        <taxon>Endopterygota</taxon>
        <taxon>Hymenoptera</taxon>
        <taxon>Apocrita</taxon>
        <taxon>Proctotrupomorpha</taxon>
        <taxon>Chalcidoidea</taxon>
        <taxon>Trichogrammatidae</taxon>
        <taxon>Trichogramma</taxon>
    </lineage>
</organism>
<evidence type="ECO:0000313" key="2">
    <source>
        <dbReference type="EMBL" id="KAL3405807.1"/>
    </source>
</evidence>